<dbReference type="PANTHER" id="PTHR33755">
    <property type="entry name" value="TOXIN PARE1-RELATED"/>
    <property type="match status" value="1"/>
</dbReference>
<comment type="caution">
    <text evidence="3">The sequence shown here is derived from an EMBL/GenBank/DDBJ whole genome shotgun (WGS) entry which is preliminary data.</text>
</comment>
<keyword evidence="2" id="KW-1277">Toxin-antitoxin system</keyword>
<protein>
    <submittedName>
        <fullName evidence="3">Type II toxin-antitoxin system RelE/ParE family toxin</fullName>
    </submittedName>
</protein>
<name>A0ABT0MTY4_9GAMM</name>
<comment type="similarity">
    <text evidence="1">Belongs to the RelE toxin family.</text>
</comment>
<dbReference type="InterPro" id="IPR007712">
    <property type="entry name" value="RelE/ParE_toxin"/>
</dbReference>
<accession>A0ABT0MTY4</accession>
<sequence>MAEIVWTEPALDQLNEIAEYIALDNPMAASLLVRKVFAKVERLERFPQSGREPPELPNSVYREVVCSPCRVFYRNDEDAVIILHVVREERQLRRYLLAAREQ</sequence>
<dbReference type="RefSeq" id="WP_249244371.1">
    <property type="nucleotide sequence ID" value="NZ_JAKPBZ010000109.1"/>
</dbReference>
<dbReference type="PANTHER" id="PTHR33755:SF5">
    <property type="entry name" value="TYPE II TOXIN-ANTITOXIN SYSTEM RELE_PARE FAMILY TOXIN"/>
    <property type="match status" value="1"/>
</dbReference>
<evidence type="ECO:0000256" key="2">
    <source>
        <dbReference type="ARBA" id="ARBA00022649"/>
    </source>
</evidence>
<proteinExistence type="inferred from homology"/>
<dbReference type="Pfam" id="PF05016">
    <property type="entry name" value="ParE_toxin"/>
    <property type="match status" value="1"/>
</dbReference>
<dbReference type="InterPro" id="IPR051803">
    <property type="entry name" value="TA_system_RelE-like_toxin"/>
</dbReference>
<dbReference type="Proteomes" id="UP001203069">
    <property type="component" value="Unassembled WGS sequence"/>
</dbReference>
<gene>
    <name evidence="3" type="ORF">MFP26_08545</name>
</gene>
<evidence type="ECO:0000313" key="3">
    <source>
        <dbReference type="EMBL" id="MCL2892738.1"/>
    </source>
</evidence>
<dbReference type="Gene3D" id="3.30.2310.20">
    <property type="entry name" value="RelE-like"/>
    <property type="match status" value="1"/>
</dbReference>
<dbReference type="InterPro" id="IPR035093">
    <property type="entry name" value="RelE/ParE_toxin_dom_sf"/>
</dbReference>
<evidence type="ECO:0000256" key="1">
    <source>
        <dbReference type="ARBA" id="ARBA00006226"/>
    </source>
</evidence>
<organism evidence="3 4">
    <name type="scientific">Brenneria tiliae</name>
    <dbReference type="NCBI Taxonomy" id="2914984"/>
    <lineage>
        <taxon>Bacteria</taxon>
        <taxon>Pseudomonadati</taxon>
        <taxon>Pseudomonadota</taxon>
        <taxon>Gammaproteobacteria</taxon>
        <taxon>Enterobacterales</taxon>
        <taxon>Pectobacteriaceae</taxon>
        <taxon>Brenneria</taxon>
    </lineage>
</organism>
<evidence type="ECO:0000313" key="4">
    <source>
        <dbReference type="Proteomes" id="UP001203069"/>
    </source>
</evidence>
<dbReference type="EMBL" id="JAKPBZ010000109">
    <property type="protein sequence ID" value="MCL2892738.1"/>
    <property type="molecule type" value="Genomic_DNA"/>
</dbReference>
<keyword evidence="4" id="KW-1185">Reference proteome</keyword>
<reference evidence="3 4" key="1">
    <citation type="submission" date="2022-02" db="EMBL/GenBank/DDBJ databases">
        <title>Description of Brenneria tiliae sp. nov. isolated from symptomatic Tilia x moltkei and Tilia x europaea trees in the UK.</title>
        <authorList>
            <person name="Kile H."/>
        </authorList>
    </citation>
    <scope>NUCLEOTIDE SEQUENCE [LARGE SCALE GENOMIC DNA]</scope>
    <source>
        <strain evidence="3 4">MC1SB4.1</strain>
    </source>
</reference>